<dbReference type="PANTHER" id="PTHR41532:SF1">
    <property type="entry name" value="FIXS PROTEIN"/>
    <property type="match status" value="1"/>
</dbReference>
<dbReference type="RefSeq" id="WP_106144502.1">
    <property type="nucleotide sequence ID" value="NZ_PVYX01000001.1"/>
</dbReference>
<accession>A0A2T0MJ50</accession>
<organism evidence="1 2">
    <name type="scientific">Flagellimonas meridianipacifica</name>
    <dbReference type="NCBI Taxonomy" id="1080225"/>
    <lineage>
        <taxon>Bacteria</taxon>
        <taxon>Pseudomonadati</taxon>
        <taxon>Bacteroidota</taxon>
        <taxon>Flavobacteriia</taxon>
        <taxon>Flavobacteriales</taxon>
        <taxon>Flavobacteriaceae</taxon>
        <taxon>Flagellimonas</taxon>
    </lineage>
</organism>
<proteinExistence type="predicted"/>
<name>A0A2T0MJ50_9FLAO</name>
<evidence type="ECO:0000313" key="2">
    <source>
        <dbReference type="Proteomes" id="UP000237640"/>
    </source>
</evidence>
<gene>
    <name evidence="1" type="ORF">CLV81_1628</name>
</gene>
<evidence type="ECO:0000313" key="1">
    <source>
        <dbReference type="EMBL" id="PRX57620.1"/>
    </source>
</evidence>
<dbReference type="PANTHER" id="PTHR41532">
    <property type="entry name" value="FIXS PROTEIN"/>
    <property type="match status" value="1"/>
</dbReference>
<dbReference type="InterPro" id="IPR004714">
    <property type="entry name" value="Cyt_oxidase_maturation_cbb3"/>
</dbReference>
<protein>
    <submittedName>
        <fullName evidence="1">Cbb3-type cytochrome oxidase maturation protein</fullName>
    </submittedName>
</protein>
<dbReference type="AlphaFoldDB" id="A0A2T0MJ50"/>
<sequence length="70" mass="8019">MSVIYVLLAISICVALVFFLAFIRSVKAGQYDDSYTPSVRMLFEDELVQNEDDVQLKKSKKTNQIKDTNQ</sequence>
<dbReference type="NCBIfam" id="TIGR00847">
    <property type="entry name" value="ccoS"/>
    <property type="match status" value="1"/>
</dbReference>
<dbReference type="EMBL" id="PVYX01000001">
    <property type="protein sequence ID" value="PRX57620.1"/>
    <property type="molecule type" value="Genomic_DNA"/>
</dbReference>
<reference evidence="1 2" key="1">
    <citation type="submission" date="2018-03" db="EMBL/GenBank/DDBJ databases">
        <title>Genomic Encyclopedia of Archaeal and Bacterial Type Strains, Phase II (KMG-II): from individual species to whole genera.</title>
        <authorList>
            <person name="Goeker M."/>
        </authorList>
    </citation>
    <scope>NUCLEOTIDE SEQUENCE [LARGE SCALE GENOMIC DNA]</scope>
    <source>
        <strain evidence="1 2">DSM 25027</strain>
    </source>
</reference>
<dbReference type="OrthoDB" id="9802763at2"/>
<comment type="caution">
    <text evidence="1">The sequence shown here is derived from an EMBL/GenBank/DDBJ whole genome shotgun (WGS) entry which is preliminary data.</text>
</comment>
<dbReference type="Pfam" id="PF03597">
    <property type="entry name" value="FixS"/>
    <property type="match status" value="1"/>
</dbReference>
<keyword evidence="2" id="KW-1185">Reference proteome</keyword>
<dbReference type="Proteomes" id="UP000237640">
    <property type="component" value="Unassembled WGS sequence"/>
</dbReference>